<dbReference type="Gene3D" id="1.25.40.10">
    <property type="entry name" value="Tetratricopeptide repeat domain"/>
    <property type="match status" value="1"/>
</dbReference>
<accession>A0A0L0FRN2</accession>
<dbReference type="RefSeq" id="XP_014153332.1">
    <property type="nucleotide sequence ID" value="XM_014297857.1"/>
</dbReference>
<feature type="compositionally biased region" description="Basic and acidic residues" evidence="2">
    <location>
        <begin position="1"/>
        <end position="11"/>
    </location>
</feature>
<keyword evidence="1" id="KW-0175">Coiled coil</keyword>
<keyword evidence="4" id="KW-1185">Reference proteome</keyword>
<feature type="coiled-coil region" evidence="1">
    <location>
        <begin position="567"/>
        <end position="601"/>
    </location>
</feature>
<feature type="compositionally biased region" description="Polar residues" evidence="2">
    <location>
        <begin position="58"/>
        <end position="71"/>
    </location>
</feature>
<evidence type="ECO:0000313" key="3">
    <source>
        <dbReference type="EMBL" id="KNC79430.1"/>
    </source>
</evidence>
<dbReference type="Proteomes" id="UP000054560">
    <property type="component" value="Unassembled WGS sequence"/>
</dbReference>
<name>A0A0L0FRN2_9EUKA</name>
<feature type="region of interest" description="Disordered" evidence="2">
    <location>
        <begin position="464"/>
        <end position="495"/>
    </location>
</feature>
<feature type="region of interest" description="Disordered" evidence="2">
    <location>
        <begin position="1"/>
        <end position="71"/>
    </location>
</feature>
<evidence type="ECO:0008006" key="5">
    <source>
        <dbReference type="Google" id="ProtNLM"/>
    </source>
</evidence>
<evidence type="ECO:0000313" key="4">
    <source>
        <dbReference type="Proteomes" id="UP000054560"/>
    </source>
</evidence>
<gene>
    <name evidence="3" type="ORF">SARC_08184</name>
</gene>
<sequence>MTKDTSAESKKPPGTSSRQAHHTNRPSESHSKNIVHKSAPTRQTNIVRPKSVRKTDNNKGASGSRYSYTKQKASKTLTATSGSASVCVQYFSESSRRRPNKSSDLMSRMLRTREKYNGKEAVKRCLRSIRATDRSKLRPEHYEFAMRLGMQNYCDRSVFNLYYSATKEHSFTLSGESIKLTLQCAERCDEVQVVRHVLQTATNIPAGGTLQYVPFFRAANFLCRRGKHLDLLSDCLQRVSANDDMFMLTNARRIASMSEPLLSGIGQIATEHSNYSAVALVNSSVSAQPHTVDAVTLKRELPGEQALSATQISDDVSTGSSLEIHRMTRSAEVDRYFDALGISKMMSIYISLGMWSAARNLLDYVGEAVQRNTHIATDSAGPSVQAKSITPTRSSSIEGDVIPCEVVPTDEYFCNFMDIGQLDSQGAARRVVSSRVTTLSTDAAYMVQQIDEILEMCDNPDNGDGHIIHSKGGNKTNYENRQNTDSRDSDLLSTNNADWNSKQVTRSVGKQRRHVLERTPVETSPATIEDRQSMLSDILRDTSNQVENLREALLFNISTRGREARACTDAKTSVNDCKAQIASLQNEIEDLKLKSEILIMRHFYTVMKSLPTETSHLSIRTTESHQLEMQDESSKSSALFTFLQVILNPCDGRSIGLDFDRKTLVDMFRLTVNSLSRSGYWQEVVFLIEDMREKHMVPPLAMFEKAMYVCGTSDQWTQVLHLHSSLQVVHPHETDPMILYQGYLNASVSCEQWGALYRFARCMPALGIVPTSELAKLLLSLSELSSKRSKQIETMRHIPITVNTDAQKANTIAENGSSPVSVAREMDVGLMVSLLGDAGFKLRPKHIYELMTHSLEREQNHTQCICIFESGMKALPTHVGENACSPAYTDGGERTCKYIDAITTMAFESYISTHKWGEAGNVWLGIAAQEGRPLNCILKSEMWEKLFTKLIQRHRSAPVACRASAAAPIAELIYVGLTKGLIRTESEYTRALTWCGLVQDGTLTTRLLHQMRLSLRLTPSAGNLKNVLTTLYECQLYKEYTELYENSDKAVSWAGPTVEYSVMLMDCYFALEDHVKAIQVLRMLHAQ</sequence>
<dbReference type="AlphaFoldDB" id="A0A0L0FRN2"/>
<protein>
    <recommendedName>
        <fullName evidence="5">Pentacotripeptide-repeat region of PRORP domain-containing protein</fullName>
    </recommendedName>
</protein>
<dbReference type="GeneID" id="25908688"/>
<evidence type="ECO:0000256" key="2">
    <source>
        <dbReference type="SAM" id="MobiDB-lite"/>
    </source>
</evidence>
<reference evidence="3 4" key="1">
    <citation type="submission" date="2011-02" db="EMBL/GenBank/DDBJ databases">
        <title>The Genome Sequence of Sphaeroforma arctica JP610.</title>
        <authorList>
            <consortium name="The Broad Institute Genome Sequencing Platform"/>
            <person name="Russ C."/>
            <person name="Cuomo C."/>
            <person name="Young S.K."/>
            <person name="Zeng Q."/>
            <person name="Gargeya S."/>
            <person name="Alvarado L."/>
            <person name="Berlin A."/>
            <person name="Chapman S.B."/>
            <person name="Chen Z."/>
            <person name="Freedman E."/>
            <person name="Gellesch M."/>
            <person name="Goldberg J."/>
            <person name="Griggs A."/>
            <person name="Gujja S."/>
            <person name="Heilman E."/>
            <person name="Heiman D."/>
            <person name="Howarth C."/>
            <person name="Mehta T."/>
            <person name="Neiman D."/>
            <person name="Pearson M."/>
            <person name="Roberts A."/>
            <person name="Saif S."/>
            <person name="Shea T."/>
            <person name="Shenoy N."/>
            <person name="Sisk P."/>
            <person name="Stolte C."/>
            <person name="Sykes S."/>
            <person name="White J."/>
            <person name="Yandava C."/>
            <person name="Burger G."/>
            <person name="Gray M.W."/>
            <person name="Holland P.W.H."/>
            <person name="King N."/>
            <person name="Lang F.B.F."/>
            <person name="Roger A.J."/>
            <person name="Ruiz-Trillo I."/>
            <person name="Haas B."/>
            <person name="Nusbaum C."/>
            <person name="Birren B."/>
        </authorList>
    </citation>
    <scope>NUCLEOTIDE SEQUENCE [LARGE SCALE GENOMIC DNA]</scope>
    <source>
        <strain evidence="3 4">JP610</strain>
    </source>
</reference>
<evidence type="ECO:0000256" key="1">
    <source>
        <dbReference type="SAM" id="Coils"/>
    </source>
</evidence>
<dbReference type="EMBL" id="KQ242307">
    <property type="protein sequence ID" value="KNC79430.1"/>
    <property type="molecule type" value="Genomic_DNA"/>
</dbReference>
<dbReference type="InterPro" id="IPR011990">
    <property type="entry name" value="TPR-like_helical_dom_sf"/>
</dbReference>
<proteinExistence type="predicted"/>
<organism evidence="3 4">
    <name type="scientific">Sphaeroforma arctica JP610</name>
    <dbReference type="NCBI Taxonomy" id="667725"/>
    <lineage>
        <taxon>Eukaryota</taxon>
        <taxon>Ichthyosporea</taxon>
        <taxon>Ichthyophonida</taxon>
        <taxon>Sphaeroforma</taxon>
    </lineage>
</organism>